<name>A0A964T4I1_9HYPH</name>
<reference evidence="3" key="1">
    <citation type="submission" date="2019-03" db="EMBL/GenBank/DDBJ databases">
        <title>Afifella sp. nov., isolated from activated sludge.</title>
        <authorList>
            <person name="Li Q."/>
            <person name="Liu Y."/>
        </authorList>
    </citation>
    <scope>NUCLEOTIDE SEQUENCE</scope>
    <source>
        <strain evidence="3">L72</strain>
    </source>
</reference>
<dbReference type="Gene3D" id="3.40.50.720">
    <property type="entry name" value="NAD(P)-binding Rossmann-like Domain"/>
    <property type="match status" value="1"/>
</dbReference>
<feature type="domain" description="NAD-dependent epimerase/dehydratase" evidence="2">
    <location>
        <begin position="54"/>
        <end position="264"/>
    </location>
</feature>
<dbReference type="InterPro" id="IPR036291">
    <property type="entry name" value="NAD(P)-bd_dom_sf"/>
</dbReference>
<evidence type="ECO:0000313" key="4">
    <source>
        <dbReference type="Proteomes" id="UP000773614"/>
    </source>
</evidence>
<feature type="region of interest" description="Disordered" evidence="1">
    <location>
        <begin position="23"/>
        <end position="51"/>
    </location>
</feature>
<dbReference type="SUPFAM" id="SSF51735">
    <property type="entry name" value="NAD(P)-binding Rossmann-fold domains"/>
    <property type="match status" value="1"/>
</dbReference>
<comment type="caution">
    <text evidence="3">The sequence shown here is derived from an EMBL/GenBank/DDBJ whole genome shotgun (WGS) entry which is preliminary data.</text>
</comment>
<evidence type="ECO:0000256" key="1">
    <source>
        <dbReference type="SAM" id="MobiDB-lite"/>
    </source>
</evidence>
<dbReference type="AlphaFoldDB" id="A0A964T4I1"/>
<dbReference type="Pfam" id="PF01370">
    <property type="entry name" value="Epimerase"/>
    <property type="match status" value="1"/>
</dbReference>
<evidence type="ECO:0000259" key="2">
    <source>
        <dbReference type="Pfam" id="PF01370"/>
    </source>
</evidence>
<organism evidence="3 4">
    <name type="scientific">Propylenella binzhouense</name>
    <dbReference type="NCBI Taxonomy" id="2555902"/>
    <lineage>
        <taxon>Bacteria</taxon>
        <taxon>Pseudomonadati</taxon>
        <taxon>Pseudomonadota</taxon>
        <taxon>Alphaproteobacteria</taxon>
        <taxon>Hyphomicrobiales</taxon>
        <taxon>Propylenellaceae</taxon>
        <taxon>Propylenella</taxon>
    </lineage>
</organism>
<accession>A0A964T4I1</accession>
<dbReference type="InterPro" id="IPR050177">
    <property type="entry name" value="Lipid_A_modif_metabolic_enz"/>
</dbReference>
<dbReference type="EMBL" id="SPKJ01000020">
    <property type="protein sequence ID" value="MYZ47744.1"/>
    <property type="molecule type" value="Genomic_DNA"/>
</dbReference>
<sequence>MAGDKGGSGRRLGVYSAGPKVKNGPPFRVCSRPARGRSGRRGMSETGGAGGPTVLVTGATGFVGRNVAGALRGARFRVRAAVRRPGAEGFADETVRISAIGSATDWNEALAGVHAVVHAAGLAHRPARARDADRELYAEVNVEGTRRLAEAAASRGIGTFVFLSSIAVNGAETDGIPFRESDEPHPVTVYGQSKALAEDAVRRVAERSGMRALILRPPLIHGPAAPGNFALLARAVGLRLPLPFGRVDNRRAYLGIDNLAGFIVDRLRGPEPAGTFILADDEQCSTARLASLIASALGRSPRLLPVPPRLLRGGLSVLRRKEMAGSILGSLEVDTARMRSTGWSPPCTLEEGIRRALRRSEGAE</sequence>
<dbReference type="Proteomes" id="UP000773614">
    <property type="component" value="Unassembled WGS sequence"/>
</dbReference>
<dbReference type="PANTHER" id="PTHR43245">
    <property type="entry name" value="BIFUNCTIONAL POLYMYXIN RESISTANCE PROTEIN ARNA"/>
    <property type="match status" value="1"/>
</dbReference>
<dbReference type="PANTHER" id="PTHR43245:SF58">
    <property type="entry name" value="BLL5923 PROTEIN"/>
    <property type="match status" value="1"/>
</dbReference>
<dbReference type="InterPro" id="IPR001509">
    <property type="entry name" value="Epimerase_deHydtase"/>
</dbReference>
<evidence type="ECO:0000313" key="3">
    <source>
        <dbReference type="EMBL" id="MYZ47744.1"/>
    </source>
</evidence>
<keyword evidence="4" id="KW-1185">Reference proteome</keyword>
<proteinExistence type="predicted"/>
<protein>
    <submittedName>
        <fullName evidence="3">NAD-dependent epimerase/dehydratase family protein</fullName>
    </submittedName>
</protein>
<gene>
    <name evidence="3" type="ORF">E4O86_08465</name>
</gene>